<dbReference type="Pfam" id="PF07690">
    <property type="entry name" value="MFS_1"/>
    <property type="match status" value="1"/>
</dbReference>
<proteinExistence type="predicted"/>
<dbReference type="GO" id="GO:0022857">
    <property type="term" value="F:transmembrane transporter activity"/>
    <property type="evidence" value="ECO:0007669"/>
    <property type="project" value="InterPro"/>
</dbReference>
<protein>
    <submittedName>
        <fullName evidence="6">MFS general substrate transporter</fullName>
    </submittedName>
</protein>
<dbReference type="EMBL" id="KV454407">
    <property type="protein sequence ID" value="ODQ66926.1"/>
    <property type="molecule type" value="Genomic_DNA"/>
</dbReference>
<comment type="subcellular location">
    <subcellularLocation>
        <location evidence="1">Membrane</location>
        <topology evidence="1">Multi-pass membrane protein</topology>
    </subcellularLocation>
</comment>
<dbReference type="Proteomes" id="UP000095009">
    <property type="component" value="Unassembled WGS sequence"/>
</dbReference>
<evidence type="ECO:0000256" key="2">
    <source>
        <dbReference type="ARBA" id="ARBA00022692"/>
    </source>
</evidence>
<reference evidence="6 7" key="1">
    <citation type="journal article" date="2016" name="Proc. Natl. Acad. Sci. U.S.A.">
        <title>Comparative genomics of biotechnologically important yeasts.</title>
        <authorList>
            <person name="Riley R."/>
            <person name="Haridas S."/>
            <person name="Wolfe K.H."/>
            <person name="Lopes M.R."/>
            <person name="Hittinger C.T."/>
            <person name="Goeker M."/>
            <person name="Salamov A.A."/>
            <person name="Wisecaver J.H."/>
            <person name="Long T.M."/>
            <person name="Calvey C.H."/>
            <person name="Aerts A.L."/>
            <person name="Barry K.W."/>
            <person name="Choi C."/>
            <person name="Clum A."/>
            <person name="Coughlan A.Y."/>
            <person name="Deshpande S."/>
            <person name="Douglass A.P."/>
            <person name="Hanson S.J."/>
            <person name="Klenk H.-P."/>
            <person name="LaButti K.M."/>
            <person name="Lapidus A."/>
            <person name="Lindquist E.A."/>
            <person name="Lipzen A.M."/>
            <person name="Meier-Kolthoff J.P."/>
            <person name="Ohm R.A."/>
            <person name="Otillar R.P."/>
            <person name="Pangilinan J.L."/>
            <person name="Peng Y."/>
            <person name="Rokas A."/>
            <person name="Rosa C.A."/>
            <person name="Scheuner C."/>
            <person name="Sibirny A.A."/>
            <person name="Slot J.C."/>
            <person name="Stielow J.B."/>
            <person name="Sun H."/>
            <person name="Kurtzman C.P."/>
            <person name="Blackwell M."/>
            <person name="Grigoriev I.V."/>
            <person name="Jeffries T.W."/>
        </authorList>
    </citation>
    <scope>NUCLEOTIDE SEQUENCE [LARGE SCALE GENOMIC DNA]</scope>
    <source>
        <strain evidence="6 7">DSM 6958</strain>
    </source>
</reference>
<name>A0A1E3PNC2_9ASCO</name>
<organism evidence="6 7">
    <name type="scientific">Nadsonia fulvescens var. elongata DSM 6958</name>
    <dbReference type="NCBI Taxonomy" id="857566"/>
    <lineage>
        <taxon>Eukaryota</taxon>
        <taxon>Fungi</taxon>
        <taxon>Dikarya</taxon>
        <taxon>Ascomycota</taxon>
        <taxon>Saccharomycotina</taxon>
        <taxon>Dipodascomycetes</taxon>
        <taxon>Dipodascales</taxon>
        <taxon>Dipodascales incertae sedis</taxon>
        <taxon>Nadsonia</taxon>
    </lineage>
</organism>
<feature type="transmembrane region" description="Helical" evidence="5">
    <location>
        <begin position="295"/>
        <end position="315"/>
    </location>
</feature>
<feature type="transmembrane region" description="Helical" evidence="5">
    <location>
        <begin position="120"/>
        <end position="144"/>
    </location>
</feature>
<accession>A0A1E3PNC2</accession>
<dbReference type="InterPro" id="IPR036259">
    <property type="entry name" value="MFS_trans_sf"/>
</dbReference>
<dbReference type="STRING" id="857566.A0A1E3PNC2"/>
<keyword evidence="4 5" id="KW-0472">Membrane</keyword>
<feature type="transmembrane region" description="Helical" evidence="5">
    <location>
        <begin position="88"/>
        <end position="108"/>
    </location>
</feature>
<dbReference type="SUPFAM" id="SSF103473">
    <property type="entry name" value="MFS general substrate transporter"/>
    <property type="match status" value="1"/>
</dbReference>
<feature type="transmembrane region" description="Helical" evidence="5">
    <location>
        <begin position="239"/>
        <end position="262"/>
    </location>
</feature>
<feature type="transmembrane region" description="Helical" evidence="5">
    <location>
        <begin position="61"/>
        <end position="81"/>
    </location>
</feature>
<feature type="transmembrane region" description="Helical" evidence="5">
    <location>
        <begin position="462"/>
        <end position="481"/>
    </location>
</feature>
<dbReference type="InterPro" id="IPR011701">
    <property type="entry name" value="MFS"/>
</dbReference>
<evidence type="ECO:0000256" key="3">
    <source>
        <dbReference type="ARBA" id="ARBA00022989"/>
    </source>
</evidence>
<evidence type="ECO:0000256" key="4">
    <source>
        <dbReference type="ARBA" id="ARBA00023136"/>
    </source>
</evidence>
<feature type="transmembrane region" description="Helical" evidence="5">
    <location>
        <begin position="388"/>
        <end position="411"/>
    </location>
</feature>
<dbReference type="PANTHER" id="PTHR21576">
    <property type="entry name" value="UNCHARACTERIZED NODULIN-LIKE PROTEIN"/>
    <property type="match status" value="1"/>
</dbReference>
<gene>
    <name evidence="6" type="ORF">NADFUDRAFT_81578</name>
</gene>
<keyword evidence="3 5" id="KW-1133">Transmembrane helix</keyword>
<dbReference type="PANTHER" id="PTHR21576:SF158">
    <property type="entry name" value="RIBOSOMAL RNA-PROCESSING PROTEIN 12-LIKE CONSERVED DOMAIN-CONTAINING PROTEIN"/>
    <property type="match status" value="1"/>
</dbReference>
<keyword evidence="2 5" id="KW-0812">Transmembrane</keyword>
<evidence type="ECO:0000256" key="1">
    <source>
        <dbReference type="ARBA" id="ARBA00004141"/>
    </source>
</evidence>
<dbReference type="Gene3D" id="1.20.1250.20">
    <property type="entry name" value="MFS general substrate transporter like domains"/>
    <property type="match status" value="2"/>
</dbReference>
<evidence type="ECO:0000313" key="6">
    <source>
        <dbReference type="EMBL" id="ODQ66926.1"/>
    </source>
</evidence>
<feature type="transmembrane region" description="Helical" evidence="5">
    <location>
        <begin position="156"/>
        <end position="177"/>
    </location>
</feature>
<dbReference type="OrthoDB" id="410267at2759"/>
<keyword evidence="7" id="KW-1185">Reference proteome</keyword>
<sequence>MPEQTASTVVSAIESSYGLVRSLSLLSCFFIGLASGTLYLYSTFGPQLGQRLHLTTQQTSLLGMIGNLGMSLSGPLTGAVVDRHGPKLPVLVSSILLFMGYRIVIGLYESEHLGNNCFGLVSIGLALIGVGSNLGFASAVRCAATNFPKRMGAATAVPLAAFGLSALFFSAWASIVYPGNTTGFLRMLSWAPAGALVICALAINTKPTEIELKDEKNDVVADDTEFTIMGLFRDSNFKSYFIIMGLLAGIGQMYIYSCGIIIRSLAIGEYIEKTTWQSFDPKFVATIDTTASQSLQVGLISLFSFAGRVFGGIFGDYVTLTLQHSRTWLLVIVAGLCCLTQILAVFVVNSLQGMSVLSALSGLFYGICFGTYPTLVSDNFGAKHFSKNWGLISLSPVPFGYFLNWLFGFILDGKIILQRQFLSSLRYSSTEEGAMAWGDSDNDNYDEFSDICLLGKNCYKNAFVYTLVISLFIIYKVLQVLPRGNISSLRVKTPRKHQS</sequence>
<evidence type="ECO:0000256" key="5">
    <source>
        <dbReference type="SAM" id="Phobius"/>
    </source>
</evidence>
<feature type="transmembrane region" description="Helical" evidence="5">
    <location>
        <begin position="327"/>
        <end position="348"/>
    </location>
</feature>
<evidence type="ECO:0000313" key="7">
    <source>
        <dbReference type="Proteomes" id="UP000095009"/>
    </source>
</evidence>
<feature type="transmembrane region" description="Helical" evidence="5">
    <location>
        <begin position="23"/>
        <end position="41"/>
    </location>
</feature>
<dbReference type="GO" id="GO:0000329">
    <property type="term" value="C:fungal-type vacuole membrane"/>
    <property type="evidence" value="ECO:0007669"/>
    <property type="project" value="TreeGrafter"/>
</dbReference>
<feature type="transmembrane region" description="Helical" evidence="5">
    <location>
        <begin position="354"/>
        <end position="376"/>
    </location>
</feature>
<dbReference type="AlphaFoldDB" id="A0A1E3PNC2"/>